<dbReference type="EMBL" id="FUYC01000001">
    <property type="protein sequence ID" value="SKA72353.1"/>
    <property type="molecule type" value="Genomic_DNA"/>
</dbReference>
<dbReference type="InterPro" id="IPR019613">
    <property type="entry name" value="DUF4198"/>
</dbReference>
<feature type="signal peptide" evidence="1">
    <location>
        <begin position="1"/>
        <end position="23"/>
    </location>
</feature>
<keyword evidence="1" id="KW-0732">Signal</keyword>
<evidence type="ECO:0000313" key="3">
    <source>
        <dbReference type="Proteomes" id="UP000190027"/>
    </source>
</evidence>
<evidence type="ECO:0000313" key="2">
    <source>
        <dbReference type="EMBL" id="SKA72353.1"/>
    </source>
</evidence>
<name>A0A1T4W543_9BACT</name>
<evidence type="ECO:0000256" key="1">
    <source>
        <dbReference type="SAM" id="SignalP"/>
    </source>
</evidence>
<feature type="chain" id="PRO_5012820736" evidence="1">
    <location>
        <begin position="24"/>
        <end position="257"/>
    </location>
</feature>
<keyword evidence="3" id="KW-1185">Reference proteome</keyword>
<dbReference type="OrthoDB" id="4219at2"/>
<accession>A0A1T4W543</accession>
<reference evidence="2 3" key="1">
    <citation type="submission" date="2017-02" db="EMBL/GenBank/DDBJ databases">
        <authorList>
            <person name="Peterson S.W."/>
        </authorList>
    </citation>
    <scope>NUCLEOTIDE SEQUENCE [LARGE SCALE GENOMIC DNA]</scope>
    <source>
        <strain evidence="2 3">DSM 16080</strain>
    </source>
</reference>
<protein>
    <submittedName>
        <fullName evidence="2">Uncharacterized conserved protein, contains GH25 family domain</fullName>
    </submittedName>
</protein>
<dbReference type="RefSeq" id="WP_078715924.1">
    <property type="nucleotide sequence ID" value="NZ_FUYC01000001.1"/>
</dbReference>
<organism evidence="2 3">
    <name type="scientific">Paucidesulfovibrio gracilis DSM 16080</name>
    <dbReference type="NCBI Taxonomy" id="1121449"/>
    <lineage>
        <taxon>Bacteria</taxon>
        <taxon>Pseudomonadati</taxon>
        <taxon>Thermodesulfobacteriota</taxon>
        <taxon>Desulfovibrionia</taxon>
        <taxon>Desulfovibrionales</taxon>
        <taxon>Desulfovibrionaceae</taxon>
        <taxon>Paucidesulfovibrio</taxon>
    </lineage>
</organism>
<dbReference type="AlphaFoldDB" id="A0A1T4W543"/>
<sequence length="257" mass="28256">MNARRLLPLLCLALIFAALPAQAHEFLVKPVKLTVQKGEVVPFSVISSHVMMVSEEVEPQEHVKLALVEGKSSTALSVTPNPMLFTLDGQLKAKREGTAILAGHREGVVWTQTTKGWKAASMKGLDGVIQSNKYEKFCKTLLTVEHGDDGWKQVLGQKLEIVPLSDPTMARPGDELGFKVLLDGKPVTTNGVLATYDGFSYETMAFAYSGEPRDDGSVWVKVTAPGVWMVRVEHKINQPTEDYNGHVIRSVLIFEVQ</sequence>
<dbReference type="Proteomes" id="UP000190027">
    <property type="component" value="Unassembled WGS sequence"/>
</dbReference>
<dbReference type="Pfam" id="PF10670">
    <property type="entry name" value="DUF4198"/>
    <property type="match status" value="1"/>
</dbReference>
<gene>
    <name evidence="2" type="ORF">SAMN02745704_00353</name>
</gene>
<proteinExistence type="predicted"/>
<dbReference type="STRING" id="1121449.SAMN02745704_00353"/>